<dbReference type="Gene3D" id="1.10.1040.10">
    <property type="entry name" value="N-(1-d-carboxylethyl)-l-norvaline Dehydrogenase, domain 2"/>
    <property type="match status" value="1"/>
</dbReference>
<comment type="caution">
    <text evidence="5">The sequence shown here is derived from an EMBL/GenBank/DDBJ whole genome shotgun (WGS) entry which is preliminary data.</text>
</comment>
<feature type="domain" description="Mannitol dehydrogenase N-terminal" evidence="3">
    <location>
        <begin position="40"/>
        <end position="308"/>
    </location>
</feature>
<feature type="domain" description="Mannitol dehydrogenase C-terminal" evidence="4">
    <location>
        <begin position="319"/>
        <end position="516"/>
    </location>
</feature>
<dbReference type="RefSeq" id="WP_160561050.1">
    <property type="nucleotide sequence ID" value="NZ_QZDT01000028.1"/>
</dbReference>
<dbReference type="PANTHER" id="PTHR43362:SF1">
    <property type="entry name" value="MANNITOL DEHYDROGENASE 2-RELATED"/>
    <property type="match status" value="1"/>
</dbReference>
<dbReference type="PANTHER" id="PTHR43362">
    <property type="entry name" value="MANNITOL DEHYDROGENASE DSF1-RELATED"/>
    <property type="match status" value="1"/>
</dbReference>
<dbReference type="InterPro" id="IPR036291">
    <property type="entry name" value="NAD(P)-bd_dom_sf"/>
</dbReference>
<dbReference type="AlphaFoldDB" id="A0A9X5BH86"/>
<dbReference type="Pfam" id="PF08125">
    <property type="entry name" value="Mannitol_dh_C"/>
    <property type="match status" value="1"/>
</dbReference>
<evidence type="ECO:0000256" key="1">
    <source>
        <dbReference type="ARBA" id="ARBA00023002"/>
    </source>
</evidence>
<dbReference type="InterPro" id="IPR008927">
    <property type="entry name" value="6-PGluconate_DH-like_C_sf"/>
</dbReference>
<dbReference type="InterPro" id="IPR050988">
    <property type="entry name" value="Mannitol_DH/Oxidoreductase"/>
</dbReference>
<dbReference type="InterPro" id="IPR013131">
    <property type="entry name" value="Mannitol_DH_N"/>
</dbReference>
<dbReference type="Gene3D" id="3.40.50.720">
    <property type="entry name" value="NAD(P)-binding Rossmann-like Domain"/>
    <property type="match status" value="1"/>
</dbReference>
<dbReference type="InterPro" id="IPR013328">
    <property type="entry name" value="6PGD_dom2"/>
</dbReference>
<dbReference type="EMBL" id="QZDT01000028">
    <property type="protein sequence ID" value="NBJ94009.1"/>
    <property type="molecule type" value="Genomic_DNA"/>
</dbReference>
<comment type="catalytic activity">
    <reaction evidence="2">
        <text>D-mannitol 1-phosphate + NAD(+) = beta-D-fructose 6-phosphate + NADH + H(+)</text>
        <dbReference type="Rhea" id="RHEA:19661"/>
        <dbReference type="ChEBI" id="CHEBI:15378"/>
        <dbReference type="ChEBI" id="CHEBI:57540"/>
        <dbReference type="ChEBI" id="CHEBI:57634"/>
        <dbReference type="ChEBI" id="CHEBI:57945"/>
        <dbReference type="ChEBI" id="CHEBI:61381"/>
        <dbReference type="EC" id="1.1.1.17"/>
    </reaction>
</comment>
<accession>A0A9X5BH86</accession>
<organism evidence="5 6">
    <name type="scientific">Parablautia muri</name>
    <dbReference type="NCBI Taxonomy" id="2320879"/>
    <lineage>
        <taxon>Bacteria</taxon>
        <taxon>Bacillati</taxon>
        <taxon>Bacillota</taxon>
        <taxon>Clostridia</taxon>
        <taxon>Lachnospirales</taxon>
        <taxon>Lachnospiraceae</taxon>
        <taxon>Parablautia</taxon>
    </lineage>
</organism>
<dbReference type="SUPFAM" id="SSF48179">
    <property type="entry name" value="6-phosphogluconate dehydrogenase C-terminal domain-like"/>
    <property type="match status" value="1"/>
</dbReference>
<keyword evidence="6" id="KW-1185">Reference proteome</keyword>
<proteinExistence type="predicted"/>
<name>A0A9X5BH86_9FIRM</name>
<dbReference type="Proteomes" id="UP001154420">
    <property type="component" value="Unassembled WGS sequence"/>
</dbReference>
<evidence type="ECO:0000259" key="3">
    <source>
        <dbReference type="Pfam" id="PF01232"/>
    </source>
</evidence>
<keyword evidence="1" id="KW-0560">Oxidoreductase</keyword>
<dbReference type="Pfam" id="PF01232">
    <property type="entry name" value="Mannitol_dh"/>
    <property type="match status" value="1"/>
</dbReference>
<evidence type="ECO:0000256" key="2">
    <source>
        <dbReference type="ARBA" id="ARBA00048615"/>
    </source>
</evidence>
<dbReference type="GO" id="GO:0008926">
    <property type="term" value="F:mannitol-1-phosphate 5-dehydrogenase activity"/>
    <property type="evidence" value="ECO:0007669"/>
    <property type="project" value="UniProtKB-EC"/>
</dbReference>
<evidence type="ECO:0000313" key="5">
    <source>
        <dbReference type="EMBL" id="NBJ94009.1"/>
    </source>
</evidence>
<sequence length="538" mass="59859">MKLNEQGLKDRLKWEEAEYSLPKFDRGKVMAATKENPFWIHFGAGNIFRAFQANVVQNLLNEGILDKGLVVAEGFDYEIVEKMNRPHDDYTLLVTLKADGNVDKTVVGSVVESLILDSENEKEYERLKEIFRKDSLQMVSFTITEKGYSLVNGKGEVLPAVAEDLEKGPEKPMSYIGKVVSLLYTRYQAGEKPVAMVSMDNCSRNGDKLYAAVKEFALKWAEKGLADKGFLAYVNTKEKVSFPWTMIDKITPRPDASVEAILKADGIEGLEPVITSKNTYVAPFVNAEECEYLVIEDAFPNGKPDLEKGGVMFTERETVDKVEKMKVCTCLNPLHTALAVYGCLLGYKKISEEMKDAELTGLIETIGYKEGLPVVVDPGILDPKEFIDTVLKVRFPNPFMPDTPQRIATDTSQKLAIRYGETIKAYQASPKLNVKDLKLIPLVFAGWLRYLMGVDDEGNAFEISPDPLKDTVCPYVAGLKLEEGQEVEAAVGPLLKMKQIFGVDLYEAGLADKVCGYLKEMTKGVGAVRATLKKYVLS</sequence>
<reference evidence="5" key="1">
    <citation type="submission" date="2018-09" db="EMBL/GenBank/DDBJ databases">
        <title>Murine metabolic-syndrome-specific gut microbial biobank.</title>
        <authorList>
            <person name="Liu C."/>
        </authorList>
    </citation>
    <scope>NUCLEOTIDE SEQUENCE</scope>
    <source>
        <strain evidence="5">D42-62</strain>
    </source>
</reference>
<dbReference type="InterPro" id="IPR013118">
    <property type="entry name" value="Mannitol_DH_C"/>
</dbReference>
<evidence type="ECO:0000313" key="6">
    <source>
        <dbReference type="Proteomes" id="UP001154420"/>
    </source>
</evidence>
<evidence type="ECO:0000259" key="4">
    <source>
        <dbReference type="Pfam" id="PF08125"/>
    </source>
</evidence>
<protein>
    <submittedName>
        <fullName evidence="5">Mannitol dehydrogenase family protein</fullName>
    </submittedName>
</protein>
<dbReference type="SUPFAM" id="SSF51735">
    <property type="entry name" value="NAD(P)-binding Rossmann-fold domains"/>
    <property type="match status" value="1"/>
</dbReference>
<dbReference type="OrthoDB" id="271711at2"/>
<gene>
    <name evidence="5" type="ORF">D5281_15790</name>
</gene>